<protein>
    <submittedName>
        <fullName evidence="2">Uncharacterized protein</fullName>
    </submittedName>
</protein>
<organism evidence="2 3">
    <name type="scientific">Penicillium salamii</name>
    <dbReference type="NCBI Taxonomy" id="1612424"/>
    <lineage>
        <taxon>Eukaryota</taxon>
        <taxon>Fungi</taxon>
        <taxon>Dikarya</taxon>
        <taxon>Ascomycota</taxon>
        <taxon>Pezizomycotina</taxon>
        <taxon>Eurotiomycetes</taxon>
        <taxon>Eurotiomycetidae</taxon>
        <taxon>Eurotiales</taxon>
        <taxon>Aspergillaceae</taxon>
        <taxon>Penicillium</taxon>
    </lineage>
</organism>
<gene>
    <name evidence="2" type="ORF">PSALAMII_LOCUS10909</name>
</gene>
<evidence type="ECO:0000313" key="2">
    <source>
        <dbReference type="EMBL" id="CAG8429179.1"/>
    </source>
</evidence>
<dbReference type="Proteomes" id="UP001152649">
    <property type="component" value="Unassembled WGS sequence"/>
</dbReference>
<evidence type="ECO:0000256" key="1">
    <source>
        <dbReference type="SAM" id="MobiDB-lite"/>
    </source>
</evidence>
<feature type="region of interest" description="Disordered" evidence="1">
    <location>
        <begin position="1"/>
        <end position="24"/>
    </location>
</feature>
<dbReference type="OrthoDB" id="4349275at2759"/>
<keyword evidence="3" id="KW-1185">Reference proteome</keyword>
<comment type="caution">
    <text evidence="2">The sequence shown here is derived from an EMBL/GenBank/DDBJ whole genome shotgun (WGS) entry which is preliminary data.</text>
</comment>
<dbReference type="EMBL" id="CAJVPG010000457">
    <property type="protein sequence ID" value="CAG8429179.1"/>
    <property type="molecule type" value="Genomic_DNA"/>
</dbReference>
<evidence type="ECO:0000313" key="3">
    <source>
        <dbReference type="Proteomes" id="UP001152649"/>
    </source>
</evidence>
<name>A0A9W4JYJ9_9EURO</name>
<reference evidence="2" key="1">
    <citation type="submission" date="2021-07" db="EMBL/GenBank/DDBJ databases">
        <authorList>
            <person name="Branca A.L. A."/>
        </authorList>
    </citation>
    <scope>NUCLEOTIDE SEQUENCE</scope>
</reference>
<sequence>MPPSCLATDTGKARHVSSDEVEPAGYGTQGFSPVECFLRPTYDKLSVFKWMGPHPLSMSTQASDKFFYMSSFAFIIKVHWIEFRLMRFDRKSGERIVEHLFILPRIETALGNLCRVRGQLLDTIARIDLVQ</sequence>
<dbReference type="AlphaFoldDB" id="A0A9W4JYJ9"/>
<accession>A0A9W4JYJ9</accession>
<proteinExistence type="predicted"/>